<feature type="transmembrane region" description="Helical" evidence="1">
    <location>
        <begin position="281"/>
        <end position="302"/>
    </location>
</feature>
<keyword evidence="1" id="KW-0812">Transmembrane</keyword>
<sequence length="315" mass="35705">MNCPICGSSKTKPEERFREGVFYRCGDCRVVFTHPMRAGSREYYEESYGALAGGYSEKKWEFREVFNSLDSLGFRTGKLLEVACGPGWFLKMAEKKGYDVYGIDFNGQAVAYAKTLGLKNVLVGDIGGGFEKLGQKFDFVVLIHILEHVEDPNRLLNQIKEALSDEGVIIIDLPNERRTELKFNLRKRREGWDYPPHHLTRWNADSLSNFLATRGFKTIYLNEERISSLAQVLNFVLGLIQINTATGLATVAGQERGDKHPHDGKLIGHGLILFLSRLKRFLSLILGLILLPPIYILSRVFYIRGTNLFIVAQLK</sequence>
<dbReference type="GO" id="GO:0008168">
    <property type="term" value="F:methyltransferase activity"/>
    <property type="evidence" value="ECO:0007669"/>
    <property type="project" value="UniProtKB-KW"/>
</dbReference>
<dbReference type="EMBL" id="LCPF01000001">
    <property type="protein sequence ID" value="KKU91485.1"/>
    <property type="molecule type" value="Genomic_DNA"/>
</dbReference>
<keyword evidence="1" id="KW-1133">Transmembrane helix</keyword>
<accession>A0A0G1XAW8</accession>
<reference evidence="2 3" key="1">
    <citation type="journal article" date="2015" name="Nature">
        <title>rRNA introns, odd ribosomes, and small enigmatic genomes across a large radiation of phyla.</title>
        <authorList>
            <person name="Brown C.T."/>
            <person name="Hug L.A."/>
            <person name="Thomas B.C."/>
            <person name="Sharon I."/>
            <person name="Castelle C.J."/>
            <person name="Singh A."/>
            <person name="Wilkins M.J."/>
            <person name="Williams K.H."/>
            <person name="Banfield J.F."/>
        </authorList>
    </citation>
    <scope>NUCLEOTIDE SEQUENCE [LARGE SCALE GENOMIC DNA]</scope>
</reference>
<keyword evidence="2" id="KW-0489">Methyltransferase</keyword>
<dbReference type="SUPFAM" id="SSF53335">
    <property type="entry name" value="S-adenosyl-L-methionine-dependent methyltransferases"/>
    <property type="match status" value="1"/>
</dbReference>
<comment type="caution">
    <text evidence="2">The sequence shown here is derived from an EMBL/GenBank/DDBJ whole genome shotgun (WGS) entry which is preliminary data.</text>
</comment>
<dbReference type="CDD" id="cd02440">
    <property type="entry name" value="AdoMet_MTases"/>
    <property type="match status" value="1"/>
</dbReference>
<gene>
    <name evidence="2" type="ORF">UY23_C0001G0091</name>
</gene>
<evidence type="ECO:0000256" key="1">
    <source>
        <dbReference type="SAM" id="Phobius"/>
    </source>
</evidence>
<dbReference type="PANTHER" id="PTHR43861">
    <property type="entry name" value="TRANS-ACONITATE 2-METHYLTRANSFERASE-RELATED"/>
    <property type="match status" value="1"/>
</dbReference>
<dbReference type="GO" id="GO:0032259">
    <property type="term" value="P:methylation"/>
    <property type="evidence" value="ECO:0007669"/>
    <property type="project" value="UniProtKB-KW"/>
</dbReference>
<dbReference type="AlphaFoldDB" id="A0A0G1XAW8"/>
<evidence type="ECO:0000313" key="3">
    <source>
        <dbReference type="Proteomes" id="UP000034956"/>
    </source>
</evidence>
<dbReference type="Pfam" id="PF13489">
    <property type="entry name" value="Methyltransf_23"/>
    <property type="match status" value="1"/>
</dbReference>
<dbReference type="InterPro" id="IPR029063">
    <property type="entry name" value="SAM-dependent_MTases_sf"/>
</dbReference>
<dbReference type="Proteomes" id="UP000034956">
    <property type="component" value="Unassembled WGS sequence"/>
</dbReference>
<dbReference type="Gene3D" id="3.40.50.150">
    <property type="entry name" value="Vaccinia Virus protein VP39"/>
    <property type="match status" value="1"/>
</dbReference>
<evidence type="ECO:0000313" key="2">
    <source>
        <dbReference type="EMBL" id="KKU91485.1"/>
    </source>
</evidence>
<name>A0A0G1XAW8_9BACT</name>
<dbReference type="PANTHER" id="PTHR43861:SF6">
    <property type="entry name" value="METHYLTRANSFERASE TYPE 11"/>
    <property type="match status" value="1"/>
</dbReference>
<protein>
    <submittedName>
        <fullName evidence="2">Methyltransferase type 12</fullName>
    </submittedName>
</protein>
<organism evidence="2 3">
    <name type="scientific">Candidatus Jorgensenbacteria bacterium GW2011_GWA1_48_11</name>
    <dbReference type="NCBI Taxonomy" id="1618660"/>
    <lineage>
        <taxon>Bacteria</taxon>
        <taxon>Candidatus Joergenseniibacteriota</taxon>
    </lineage>
</organism>
<proteinExistence type="predicted"/>
<keyword evidence="1" id="KW-0472">Membrane</keyword>
<keyword evidence="2" id="KW-0808">Transferase</keyword>